<feature type="transmembrane region" description="Helical" evidence="1">
    <location>
        <begin position="36"/>
        <end position="58"/>
    </location>
</feature>
<keyword evidence="1" id="KW-1133">Transmembrane helix</keyword>
<proteinExistence type="predicted"/>
<evidence type="ECO:0000313" key="3">
    <source>
        <dbReference type="Proteomes" id="UP000469890"/>
    </source>
</evidence>
<dbReference type="EMBL" id="JAAECE010000004">
    <property type="protein sequence ID" value="KAF1802818.1"/>
    <property type="molecule type" value="Genomic_DNA"/>
</dbReference>
<organism evidence="2 3">
    <name type="scientific">Mucor circinelloides f. lusitanicus</name>
    <name type="common">Mucor racemosus var. lusitanicus</name>
    <dbReference type="NCBI Taxonomy" id="29924"/>
    <lineage>
        <taxon>Eukaryota</taxon>
        <taxon>Fungi</taxon>
        <taxon>Fungi incertae sedis</taxon>
        <taxon>Mucoromycota</taxon>
        <taxon>Mucoromycotina</taxon>
        <taxon>Mucoromycetes</taxon>
        <taxon>Mucorales</taxon>
        <taxon>Mucorineae</taxon>
        <taxon>Mucoraceae</taxon>
        <taxon>Mucor</taxon>
    </lineage>
</organism>
<evidence type="ECO:0000256" key="1">
    <source>
        <dbReference type="SAM" id="Phobius"/>
    </source>
</evidence>
<reference evidence="2 3" key="1">
    <citation type="submission" date="2019-09" db="EMBL/GenBank/DDBJ databases">
        <authorList>
            <consortium name="DOE Joint Genome Institute"/>
            <person name="Mondo S.J."/>
            <person name="Navarro-Mendoza M.I."/>
            <person name="Perez-Arques C."/>
            <person name="Panchal S."/>
            <person name="Nicolas F.E."/>
            <person name="Ganguly P."/>
            <person name="Pangilinan J."/>
            <person name="Grigoriev I."/>
            <person name="Heitman J."/>
            <person name="Sanya K."/>
            <person name="Garre V."/>
        </authorList>
    </citation>
    <scope>NUCLEOTIDE SEQUENCE [LARGE SCALE GENOMIC DNA]</scope>
    <source>
        <strain evidence="2 3">MU402</strain>
    </source>
</reference>
<sequence>MSTGIDDSKNKQHLYFDFQDEYDYFGEFLVNKYVKAYWTAFFILCMYWGLFLFAQHIFGDGNTYRNANLRHSREGAVHSLDIDRYDNVRSWVNHPTVMNIYIRLNRTANMVRDLVLLLLCVLIINTLARGGTRSVMILTWM</sequence>
<keyword evidence="1" id="KW-0472">Membrane</keyword>
<dbReference type="AlphaFoldDB" id="A0A8H4F3V2"/>
<accession>A0A8H4F3V2</accession>
<comment type="caution">
    <text evidence="2">The sequence shown here is derived from an EMBL/GenBank/DDBJ whole genome shotgun (WGS) entry which is preliminary data.</text>
</comment>
<evidence type="ECO:0000313" key="2">
    <source>
        <dbReference type="EMBL" id="KAF1802818.1"/>
    </source>
</evidence>
<gene>
    <name evidence="2" type="ORF">FB192DRAFT_1436709</name>
</gene>
<feature type="transmembrane region" description="Helical" evidence="1">
    <location>
        <begin position="114"/>
        <end position="132"/>
    </location>
</feature>
<protein>
    <submittedName>
        <fullName evidence="2">Uncharacterized protein</fullName>
    </submittedName>
</protein>
<dbReference type="Proteomes" id="UP000469890">
    <property type="component" value="Unassembled WGS sequence"/>
</dbReference>
<keyword evidence="1" id="KW-0812">Transmembrane</keyword>
<name>A0A8H4F3V2_MUCCL</name>